<keyword evidence="3" id="KW-1185">Reference proteome</keyword>
<feature type="compositionally biased region" description="Polar residues" evidence="1">
    <location>
        <begin position="255"/>
        <end position="269"/>
    </location>
</feature>
<feature type="compositionally biased region" description="Pro residues" evidence="1">
    <location>
        <begin position="284"/>
        <end position="299"/>
    </location>
</feature>
<dbReference type="Proteomes" id="UP000318538">
    <property type="component" value="Chromosome"/>
</dbReference>
<gene>
    <name evidence="2" type="ORF">K227x_48470</name>
</gene>
<organism evidence="2 3">
    <name type="scientific">Rubripirellula lacrimiformis</name>
    <dbReference type="NCBI Taxonomy" id="1930273"/>
    <lineage>
        <taxon>Bacteria</taxon>
        <taxon>Pseudomonadati</taxon>
        <taxon>Planctomycetota</taxon>
        <taxon>Planctomycetia</taxon>
        <taxon>Pirellulales</taxon>
        <taxon>Pirellulaceae</taxon>
        <taxon>Rubripirellula</taxon>
    </lineage>
</organism>
<accession>A0A517NH29</accession>
<feature type="region of interest" description="Disordered" evidence="1">
    <location>
        <begin position="191"/>
        <end position="299"/>
    </location>
</feature>
<evidence type="ECO:0000313" key="2">
    <source>
        <dbReference type="EMBL" id="QDT06437.1"/>
    </source>
</evidence>
<dbReference type="AlphaFoldDB" id="A0A517NH29"/>
<name>A0A517NH29_9BACT</name>
<dbReference type="OrthoDB" id="255293at2"/>
<reference evidence="2 3" key="1">
    <citation type="submission" date="2019-02" db="EMBL/GenBank/DDBJ databases">
        <title>Deep-cultivation of Planctomycetes and their phenomic and genomic characterization uncovers novel biology.</title>
        <authorList>
            <person name="Wiegand S."/>
            <person name="Jogler M."/>
            <person name="Boedeker C."/>
            <person name="Pinto D."/>
            <person name="Vollmers J."/>
            <person name="Rivas-Marin E."/>
            <person name="Kohn T."/>
            <person name="Peeters S.H."/>
            <person name="Heuer A."/>
            <person name="Rast P."/>
            <person name="Oberbeckmann S."/>
            <person name="Bunk B."/>
            <person name="Jeske O."/>
            <person name="Meyerdierks A."/>
            <person name="Storesund J.E."/>
            <person name="Kallscheuer N."/>
            <person name="Luecker S."/>
            <person name="Lage O.M."/>
            <person name="Pohl T."/>
            <person name="Merkel B.J."/>
            <person name="Hornburger P."/>
            <person name="Mueller R.-W."/>
            <person name="Bruemmer F."/>
            <person name="Labrenz M."/>
            <person name="Spormann A.M."/>
            <person name="Op den Camp H."/>
            <person name="Overmann J."/>
            <person name="Amann R."/>
            <person name="Jetten M.S.M."/>
            <person name="Mascher T."/>
            <person name="Medema M.H."/>
            <person name="Devos D.P."/>
            <person name="Kaster A.-K."/>
            <person name="Ovreas L."/>
            <person name="Rohde M."/>
            <person name="Galperin M.Y."/>
            <person name="Jogler C."/>
        </authorList>
    </citation>
    <scope>NUCLEOTIDE SEQUENCE [LARGE SCALE GENOMIC DNA]</scope>
    <source>
        <strain evidence="2 3">K22_7</strain>
    </source>
</reference>
<protein>
    <submittedName>
        <fullName evidence="2">Uncharacterized protein</fullName>
    </submittedName>
</protein>
<dbReference type="RefSeq" id="WP_145173065.1">
    <property type="nucleotide sequence ID" value="NZ_CP036525.1"/>
</dbReference>
<evidence type="ECO:0000256" key="1">
    <source>
        <dbReference type="SAM" id="MobiDB-lite"/>
    </source>
</evidence>
<dbReference type="KEGG" id="rlc:K227x_48470"/>
<feature type="compositionally biased region" description="Low complexity" evidence="1">
    <location>
        <begin position="225"/>
        <end position="236"/>
    </location>
</feature>
<proteinExistence type="predicted"/>
<sequence length="688" mass="72673">MNRQAILESIDKHLSAQTADGKPLPIGDVVSRVAKELRVQKADPSTVVTVIPIEQVAAFVDGDLDPDAIAAVCRAVLVDNGVIAELVAASRALRTPVQFLPPVDLELTNRLLATHPVELISQKDIARMMHEPEVSTRRWRLGMLVPIVAVAALGWFLIQRTWDGSAGESSEVVAGAAGLVAEADPPLIDDSSQVVDAAGSDDSVAGEGGSLADSSPVTVPPTGPVNPTGPAGPVVTEAGSGTPDASAKADPNMGTAASPSGAPDSSQTDVLPAAVPEGTTPESSPSPPVKTPPVKTPPVPAAAVPMVDAVPVGRPAKTLLDESADRSSPPAKITSIQWNQISGLVGAVSVAPDAPPRFVVRRIAVEETFPLKAANRFVALRLSRAVAELNDGGQLILAPDSMATIGSGDAQVSAQMDVHYGEVAIQGVADGTVIRLRRGATDLGQVTFSMDGSLRISSVAGGMELQMQNARLRTDEGWLYDESIRLTSSGPVTIANPSSQTPSWYSQSPPTLSKVLLSQIGASKDLVVDLEAQINRLASSTRLTSEQSAELSKLVEMRVSLANSRVFELLGNRSPRIRQAAVEAIALLPKNDPRYEPVWAAIELDIADPQRRSELDQWMQLIRTGADPRPEQLKQMFAALKSPKAKVRGLADAMLRSYVNDPPPWDPQWDETQALPALDAYQDQVSDQ</sequence>
<dbReference type="EMBL" id="CP036525">
    <property type="protein sequence ID" value="QDT06437.1"/>
    <property type="molecule type" value="Genomic_DNA"/>
</dbReference>
<evidence type="ECO:0000313" key="3">
    <source>
        <dbReference type="Proteomes" id="UP000318538"/>
    </source>
</evidence>